<organism evidence="1 2">
    <name type="scientific">Rufibacter hautae</name>
    <dbReference type="NCBI Taxonomy" id="2595005"/>
    <lineage>
        <taxon>Bacteria</taxon>
        <taxon>Pseudomonadati</taxon>
        <taxon>Bacteroidota</taxon>
        <taxon>Cytophagia</taxon>
        <taxon>Cytophagales</taxon>
        <taxon>Hymenobacteraceae</taxon>
        <taxon>Rufibacter</taxon>
    </lineage>
</organism>
<dbReference type="RefSeq" id="WP_149090735.1">
    <property type="nucleotide sequence ID" value="NZ_VKKY01000002.1"/>
</dbReference>
<protein>
    <submittedName>
        <fullName evidence="1">Uncharacterized protein</fullName>
    </submittedName>
</protein>
<name>A0A5B6TER0_9BACT</name>
<evidence type="ECO:0000313" key="1">
    <source>
        <dbReference type="EMBL" id="KAA3437672.1"/>
    </source>
</evidence>
<reference evidence="1 2" key="1">
    <citation type="submission" date="2019-07" db="EMBL/GenBank/DDBJ databases">
        <title>Rufibacter sp. nov., isolated from lake sediment.</title>
        <authorList>
            <person name="Qu J.-H."/>
        </authorList>
    </citation>
    <scope>NUCLEOTIDE SEQUENCE [LARGE SCALE GENOMIC DNA]</scope>
    <source>
        <strain evidence="1 2">NBS58-1</strain>
    </source>
</reference>
<evidence type="ECO:0000313" key="2">
    <source>
        <dbReference type="Proteomes" id="UP000324133"/>
    </source>
</evidence>
<accession>A0A5B6TER0</accession>
<sequence length="531" mass="60450">MTKVIDKNEVRLPFFGDRLSFVRGLDPLGLQNPSAQAYSYLLPGLNNVTGRLRSYSFYCWLLTEYARQIQTTDPKEQKRFVRRAEYILALIAAHADTNGVAGSLYALRQLNQGETSFNIGSATYNPDGSTTNTYWQYSFGVFGQYYLGSIRQIGLIEEPLDASGNLLGIYRRTSSNKELLISGEALAAAFDENVSPENKGLFLSCLRKGTIDLKQVEKLTPDFNLAHIRTGTEEHNLLLQLMLDLDEPANAVISQKSMRKATLLHVLRYADTHKSGVEQRKFTFYAYQAKGEVNHHSDDCLFGWYYYQLNEYWQVACTAILNGLLDYLQEREGPGWMLVQELLQESTKEITELLIQGEVIDSGDVTIAEALTANLDPEQVLYQDLMRAEGVVRMAMSFALIWQLYQQNKQYLDRLEEYTSSIGIDSKHDVVSFCRKFDRYVTLPVHKFLEEFLLSNIIYRHQYVAYHKIGGGSQSTQKFIIEDNHIRHIGNFDPGFTGPRIRNLINFLQDLGLLDAEGRLTDAGQLQLAQN</sequence>
<gene>
    <name evidence="1" type="ORF">FOA19_10220</name>
</gene>
<dbReference type="OrthoDB" id="1078940at2"/>
<dbReference type="Proteomes" id="UP000324133">
    <property type="component" value="Unassembled WGS sequence"/>
</dbReference>
<comment type="caution">
    <text evidence="1">The sequence shown here is derived from an EMBL/GenBank/DDBJ whole genome shotgun (WGS) entry which is preliminary data.</text>
</comment>
<dbReference type="AlphaFoldDB" id="A0A5B6TER0"/>
<dbReference type="EMBL" id="VKKY01000002">
    <property type="protein sequence ID" value="KAA3437672.1"/>
    <property type="molecule type" value="Genomic_DNA"/>
</dbReference>
<keyword evidence="2" id="KW-1185">Reference proteome</keyword>
<proteinExistence type="predicted"/>